<evidence type="ECO:0000256" key="1">
    <source>
        <dbReference type="SAM" id="MobiDB-lite"/>
    </source>
</evidence>
<proteinExistence type="predicted"/>
<dbReference type="Proteomes" id="UP000887566">
    <property type="component" value="Unplaced"/>
</dbReference>
<evidence type="ECO:0000313" key="3">
    <source>
        <dbReference type="WBParaSite" id="PSAMB.scaffold1970size26339.g15742.t1"/>
    </source>
</evidence>
<feature type="region of interest" description="Disordered" evidence="1">
    <location>
        <begin position="76"/>
        <end position="178"/>
    </location>
</feature>
<evidence type="ECO:0000313" key="2">
    <source>
        <dbReference type="Proteomes" id="UP000887566"/>
    </source>
</evidence>
<feature type="compositionally biased region" description="Basic and acidic residues" evidence="1">
    <location>
        <begin position="155"/>
        <end position="172"/>
    </location>
</feature>
<name>A0A914VHQ7_9BILA</name>
<keyword evidence="2" id="KW-1185">Reference proteome</keyword>
<dbReference type="AlphaFoldDB" id="A0A914VHQ7"/>
<dbReference type="InterPro" id="IPR011029">
    <property type="entry name" value="DEATH-like_dom_sf"/>
</dbReference>
<protein>
    <submittedName>
        <fullName evidence="3">Uncharacterized protein</fullName>
    </submittedName>
</protein>
<dbReference type="CDD" id="cd01671">
    <property type="entry name" value="CARD"/>
    <property type="match status" value="1"/>
</dbReference>
<reference evidence="3" key="1">
    <citation type="submission" date="2022-11" db="UniProtKB">
        <authorList>
            <consortium name="WormBaseParasite"/>
        </authorList>
    </citation>
    <scope>IDENTIFICATION</scope>
</reference>
<dbReference type="WBParaSite" id="PSAMB.scaffold1970size26339.g15742.t1">
    <property type="protein sequence ID" value="PSAMB.scaffold1970size26339.g15742.t1"/>
    <property type="gene ID" value="PSAMB.scaffold1970size26339.g15742"/>
</dbReference>
<dbReference type="Gene3D" id="1.10.533.10">
    <property type="entry name" value="Death Domain, Fas"/>
    <property type="match status" value="1"/>
</dbReference>
<organism evidence="2 3">
    <name type="scientific">Plectus sambesii</name>
    <dbReference type="NCBI Taxonomy" id="2011161"/>
    <lineage>
        <taxon>Eukaryota</taxon>
        <taxon>Metazoa</taxon>
        <taxon>Ecdysozoa</taxon>
        <taxon>Nematoda</taxon>
        <taxon>Chromadorea</taxon>
        <taxon>Plectida</taxon>
        <taxon>Plectina</taxon>
        <taxon>Plectoidea</taxon>
        <taxon>Plectidae</taxon>
        <taxon>Plectus</taxon>
    </lineage>
</organism>
<accession>A0A914VHQ7</accession>
<sequence>MLNILQSNEAITDLDAQKIESYREPYEQVKQLIVILKTKRLDKEQVASGNKRPFEKLCCALKESRQTWLAEELTAELESEPILASGPGQVEKEPENELKGASSDDADPNEAQNCAGMDDNNDDQLDDCNPSEPLVRKGTTCGRDTAVVHSLAVSSDERNDIDSPPKIGESKKAKPRKW</sequence>
<dbReference type="SUPFAM" id="SSF47986">
    <property type="entry name" value="DEATH domain"/>
    <property type="match status" value="1"/>
</dbReference>